<feature type="compositionally biased region" description="Low complexity" evidence="6">
    <location>
        <begin position="980"/>
        <end position="990"/>
    </location>
</feature>
<dbReference type="Proteomes" id="UP000549971">
    <property type="component" value="Unassembled WGS sequence"/>
</dbReference>
<dbReference type="AlphaFoldDB" id="A0A7W9MZ72"/>
<dbReference type="PROSITE" id="PS50835">
    <property type="entry name" value="IG_LIKE"/>
    <property type="match status" value="1"/>
</dbReference>
<evidence type="ECO:0000256" key="2">
    <source>
        <dbReference type="ARBA" id="ARBA00022529"/>
    </source>
</evidence>
<keyword evidence="7" id="KW-0472">Membrane</keyword>
<keyword evidence="5" id="KW-1015">Disulfide bond</keyword>
<keyword evidence="4" id="KW-0238">DNA-binding</keyword>
<evidence type="ECO:0000313" key="10">
    <source>
        <dbReference type="Proteomes" id="UP000549971"/>
    </source>
</evidence>
<evidence type="ECO:0000256" key="5">
    <source>
        <dbReference type="ARBA" id="ARBA00023157"/>
    </source>
</evidence>
<dbReference type="GO" id="GO:0005975">
    <property type="term" value="P:carbohydrate metabolic process"/>
    <property type="evidence" value="ECO:0007669"/>
    <property type="project" value="UniProtKB-ARBA"/>
</dbReference>
<dbReference type="NCBIfam" id="TIGR01167">
    <property type="entry name" value="LPXTG_anchor"/>
    <property type="match status" value="1"/>
</dbReference>
<feature type="domain" description="Ig-like" evidence="8">
    <location>
        <begin position="611"/>
        <end position="700"/>
    </location>
</feature>
<evidence type="ECO:0000256" key="1">
    <source>
        <dbReference type="ARBA" id="ARBA00010648"/>
    </source>
</evidence>
<protein>
    <submittedName>
        <fullName evidence="9">LPXTG-motif cell wall-anchored protein</fullName>
    </submittedName>
</protein>
<evidence type="ECO:0000256" key="6">
    <source>
        <dbReference type="SAM" id="MobiDB-lite"/>
    </source>
</evidence>
<dbReference type="Gene3D" id="2.60.40.230">
    <property type="entry name" value="Neocarzinostatin-like"/>
    <property type="match status" value="2"/>
</dbReference>
<dbReference type="Pfam" id="PF00960">
    <property type="entry name" value="Neocarzinostat"/>
    <property type="match status" value="1"/>
</dbReference>
<keyword evidence="3" id="KW-0044">Antibiotic</keyword>
<accession>A0A7W9MZ72</accession>
<dbReference type="EMBL" id="JACHMY010000001">
    <property type="protein sequence ID" value="MBB5841082.1"/>
    <property type="molecule type" value="Genomic_DNA"/>
</dbReference>
<gene>
    <name evidence="9" type="ORF">HDA39_007816</name>
</gene>
<feature type="compositionally biased region" description="Polar residues" evidence="6">
    <location>
        <begin position="992"/>
        <end position="1001"/>
    </location>
</feature>
<evidence type="ECO:0000256" key="7">
    <source>
        <dbReference type="SAM" id="Phobius"/>
    </source>
</evidence>
<dbReference type="InterPro" id="IPR027273">
    <property type="entry name" value="Neocarzinostatin-like"/>
</dbReference>
<evidence type="ECO:0000256" key="4">
    <source>
        <dbReference type="ARBA" id="ARBA00023125"/>
    </source>
</evidence>
<dbReference type="InterPro" id="IPR036179">
    <property type="entry name" value="Ig-like_dom_sf"/>
</dbReference>
<name>A0A7W9MZ72_9ACTN</name>
<dbReference type="SUPFAM" id="SSF48726">
    <property type="entry name" value="Immunoglobulin"/>
    <property type="match status" value="1"/>
</dbReference>
<comment type="similarity">
    <text evidence="1">Belongs to the neocarzinostatin family.</text>
</comment>
<dbReference type="GO" id="GO:0003677">
    <property type="term" value="F:DNA binding"/>
    <property type="evidence" value="ECO:0007669"/>
    <property type="project" value="UniProtKB-KW"/>
</dbReference>
<keyword evidence="7" id="KW-0812">Transmembrane</keyword>
<reference evidence="9 10" key="1">
    <citation type="submission" date="2020-08" db="EMBL/GenBank/DDBJ databases">
        <title>Sequencing the genomes of 1000 actinobacteria strains.</title>
        <authorList>
            <person name="Klenk H.-P."/>
        </authorList>
    </citation>
    <scope>NUCLEOTIDE SEQUENCE [LARGE SCALE GENOMIC DNA]</scope>
    <source>
        <strain evidence="9 10">DSM 28967</strain>
    </source>
</reference>
<organism evidence="9 10">
    <name type="scientific">Kribbella italica</name>
    <dbReference type="NCBI Taxonomy" id="1540520"/>
    <lineage>
        <taxon>Bacteria</taxon>
        <taxon>Bacillati</taxon>
        <taxon>Actinomycetota</taxon>
        <taxon>Actinomycetes</taxon>
        <taxon>Propionibacteriales</taxon>
        <taxon>Kribbellaceae</taxon>
        <taxon>Kribbella</taxon>
    </lineage>
</organism>
<dbReference type="Pfam" id="PF07679">
    <property type="entry name" value="I-set"/>
    <property type="match status" value="1"/>
</dbReference>
<evidence type="ECO:0000259" key="8">
    <source>
        <dbReference type="PROSITE" id="PS50835"/>
    </source>
</evidence>
<dbReference type="InterPro" id="IPR007331">
    <property type="entry name" value="Htaa"/>
</dbReference>
<dbReference type="InterPro" id="IPR013098">
    <property type="entry name" value="Ig_I-set"/>
</dbReference>
<dbReference type="InterPro" id="IPR007110">
    <property type="entry name" value="Ig-like_dom"/>
</dbReference>
<comment type="caution">
    <text evidence="9">The sequence shown here is derived from an EMBL/GenBank/DDBJ whole genome shotgun (WGS) entry which is preliminary data.</text>
</comment>
<keyword evidence="2" id="KW-0929">Antimicrobial</keyword>
<dbReference type="InterPro" id="IPR013783">
    <property type="entry name" value="Ig-like_fold"/>
</dbReference>
<feature type="transmembrane region" description="Helical" evidence="7">
    <location>
        <begin position="1010"/>
        <end position="1030"/>
    </location>
</feature>
<proteinExistence type="inferred from homology"/>
<dbReference type="Pfam" id="PF04213">
    <property type="entry name" value="HtaA"/>
    <property type="match status" value="1"/>
</dbReference>
<feature type="compositionally biased region" description="Pro residues" evidence="6">
    <location>
        <begin position="965"/>
        <end position="979"/>
    </location>
</feature>
<dbReference type="SUPFAM" id="SSF49319">
    <property type="entry name" value="Actinoxanthin-like"/>
    <property type="match status" value="2"/>
</dbReference>
<dbReference type="GO" id="GO:0042742">
    <property type="term" value="P:defense response to bacterium"/>
    <property type="evidence" value="ECO:0007669"/>
    <property type="project" value="UniProtKB-KW"/>
</dbReference>
<keyword evidence="7" id="KW-1133">Transmembrane helix</keyword>
<dbReference type="InterPro" id="IPR002186">
    <property type="entry name" value="Neocarzinostatin_fam"/>
</dbReference>
<keyword evidence="10" id="KW-1185">Reference proteome</keyword>
<feature type="region of interest" description="Disordered" evidence="6">
    <location>
        <begin position="960"/>
        <end position="1001"/>
    </location>
</feature>
<evidence type="ECO:0000256" key="3">
    <source>
        <dbReference type="ARBA" id="ARBA00023022"/>
    </source>
</evidence>
<dbReference type="RefSeq" id="WP_184803905.1">
    <property type="nucleotide sequence ID" value="NZ_JACHMY010000001.1"/>
</dbReference>
<sequence length="1037" mass="105594">MAAPTPTVFEPKLEVSKTTGVTDGEELTVRGSGFDPAANLSTRIPVTPGQPAGVYVVFGSFAENWRPSAGADSTTRTLIDTKWALPQASFDQVGTDFPNQKPRLVLLNADGTFEVKVKAKIVAENPRTYGVYTYPGGSAINAAHELAVPVTFAGGGDPEPEGPPLNTLDWGLKASFRTYIEGPIAHGSVTMREPATRNPDGTFRFPGGAGTAEQVGFTGGVYFKGHEMQAGNPLLEMTVTDVRITTAGSTGTVIADVVSKSLETGRPTTYDDVVLADVDFSTHPVVVKDGVATAIAAPTKLTEAGVPAFANFYTAGTALDPISFSVELTTAPVWTPKLELFGADGNQLGTVPAAGATVTVRGSGYDPASNPSTRPPVTPGLPAGVYVVFGSFDEVWQPSKNAAPGTRRVLDQKWALPDASRPGAANPAYVTLKPDGTFETTLTVKPADTATGTYGVATYAAGGALPNTTQELLKVVAFGNVETPVLTVTPAVDLADGQAVVVKGSGFAPQRALYVAQTPQGTVGESNPSPFSGAQRVVTTAEGTFEASVETAVTFTNEGADVDCLAVACHIASFNSPLASDNEVVDHRGDRSQDVFQKITFKPAGPQPVLPVVTKQPVAVSVVAGGTVTFTAAATGTPVPTVQWERSADEGKSWAPIASPSAVTTTLALAGMVAGDSGDRFRAVFSNEAGSATSSAAALTVTGAVDPAVKVSPDAVAPGAELLIEGTGFPAGARVTAVVDAESTPGVPEFTFKNANGQSVVVGGAGLKVADGKLVVAEGAKVSARITGLANSKANTATAPSGFYLLTAVDNGAGKQASPAIGGADMTGASGTSQWITNFPYAGSEELVVPIGSDLVARTSVEVKSSDEHTKCAEAPNGCVLYLRADHRATGNRTFDVRIPLTFAAADRQAASSVGEQVAAADGSVTIRWTVPMAFASGKHIVTLSAGDGVVASADFSVKGAGTPSPTPTPTPTATPSPTPTSSQSSEPPVTDTPTKPTGASLASTGGATFWVPVVGGVLLLAGGALVLVARRKKAQA</sequence>
<evidence type="ECO:0000313" key="9">
    <source>
        <dbReference type="EMBL" id="MBB5841082.1"/>
    </source>
</evidence>
<dbReference type="Gene3D" id="2.60.40.10">
    <property type="entry name" value="Immunoglobulins"/>
    <property type="match status" value="1"/>
</dbReference>